<accession>A0A4V2QB42</accession>
<dbReference type="STRING" id="1469948.GCA_000732725_03954"/>
<dbReference type="AlphaFoldDB" id="A0A4V2QB42"/>
<proteinExistence type="predicted"/>
<evidence type="ECO:0000313" key="2">
    <source>
        <dbReference type="Proteomes" id="UP000295718"/>
    </source>
</evidence>
<dbReference type="EMBL" id="SLUO01000017">
    <property type="protein sequence ID" value="TCL55002.1"/>
    <property type="molecule type" value="Genomic_DNA"/>
</dbReference>
<organism evidence="1 2">
    <name type="scientific">Kineothrix alysoides</name>
    <dbReference type="NCBI Taxonomy" id="1469948"/>
    <lineage>
        <taxon>Bacteria</taxon>
        <taxon>Bacillati</taxon>
        <taxon>Bacillota</taxon>
        <taxon>Clostridia</taxon>
        <taxon>Lachnospirales</taxon>
        <taxon>Lachnospiraceae</taxon>
        <taxon>Kineothrix</taxon>
    </lineage>
</organism>
<gene>
    <name evidence="1" type="ORF">EDD76_11737</name>
</gene>
<protein>
    <submittedName>
        <fullName evidence="1">Uncharacterized protein</fullName>
    </submittedName>
</protein>
<reference evidence="1 2" key="1">
    <citation type="submission" date="2019-03" db="EMBL/GenBank/DDBJ databases">
        <title>Genomic Encyclopedia of Type Strains, Phase IV (KMG-IV): sequencing the most valuable type-strain genomes for metagenomic binning, comparative biology and taxonomic classification.</title>
        <authorList>
            <person name="Goeker M."/>
        </authorList>
    </citation>
    <scope>NUCLEOTIDE SEQUENCE [LARGE SCALE GENOMIC DNA]</scope>
    <source>
        <strain evidence="1 2">DSM 100556</strain>
    </source>
</reference>
<comment type="caution">
    <text evidence="1">The sequence shown here is derived from an EMBL/GenBank/DDBJ whole genome shotgun (WGS) entry which is preliminary data.</text>
</comment>
<dbReference type="Proteomes" id="UP000295718">
    <property type="component" value="Unassembled WGS sequence"/>
</dbReference>
<sequence length="35" mass="4127">MKKGEKLLAFIMINNKCYDMTIILFEKNGGKNYEK</sequence>
<keyword evidence="2" id="KW-1185">Reference proteome</keyword>
<name>A0A4V2QB42_9FIRM</name>
<evidence type="ECO:0000313" key="1">
    <source>
        <dbReference type="EMBL" id="TCL55002.1"/>
    </source>
</evidence>